<proteinExistence type="predicted"/>
<dbReference type="RefSeq" id="WP_166411577.1">
    <property type="nucleotide sequence ID" value="NZ_CP049869.1"/>
</dbReference>
<name>A0A6G7YR23_9SPHN</name>
<sequence>MQAAEPRCVVNAGQKVALDPALATSICREIGRAMEPGTSAQSIDVQVRRSHLRAQVLLIDGTRLPDIGFSVSDAALSEQSIRDFAEHVAGTVKSAVVSRGSGRSAANSVNSEVR</sequence>
<dbReference type="AlphaFoldDB" id="A0A6G7YR23"/>
<dbReference type="KEGG" id="spii:G7077_10055"/>
<evidence type="ECO:0000313" key="2">
    <source>
        <dbReference type="Proteomes" id="UP000503222"/>
    </source>
</evidence>
<evidence type="ECO:0000313" key="1">
    <source>
        <dbReference type="EMBL" id="QIK79186.1"/>
    </source>
</evidence>
<accession>A0A6G7YR23</accession>
<dbReference type="EMBL" id="CP049869">
    <property type="protein sequence ID" value="QIK79186.1"/>
    <property type="molecule type" value="Genomic_DNA"/>
</dbReference>
<dbReference type="Proteomes" id="UP000503222">
    <property type="component" value="Chromosome"/>
</dbReference>
<reference evidence="1 2" key="1">
    <citation type="submission" date="2020-03" db="EMBL/GenBank/DDBJ databases">
        <title>Sphingomonas sp. nov., isolated from fish.</title>
        <authorList>
            <person name="Hyun D.-W."/>
            <person name="Bae J.-W."/>
        </authorList>
    </citation>
    <scope>NUCLEOTIDE SEQUENCE [LARGE SCALE GENOMIC DNA]</scope>
    <source>
        <strain evidence="1 2">HDW15B</strain>
    </source>
</reference>
<organism evidence="1 2">
    <name type="scientific">Sphingomonas piscis</name>
    <dbReference type="NCBI Taxonomy" id="2714943"/>
    <lineage>
        <taxon>Bacteria</taxon>
        <taxon>Pseudomonadati</taxon>
        <taxon>Pseudomonadota</taxon>
        <taxon>Alphaproteobacteria</taxon>
        <taxon>Sphingomonadales</taxon>
        <taxon>Sphingomonadaceae</taxon>
        <taxon>Sphingomonas</taxon>
    </lineage>
</organism>
<gene>
    <name evidence="1" type="ORF">G7077_10055</name>
</gene>
<keyword evidence="2" id="KW-1185">Reference proteome</keyword>
<protein>
    <submittedName>
        <fullName evidence="1">Uncharacterized protein</fullName>
    </submittedName>
</protein>